<evidence type="ECO:0000256" key="3">
    <source>
        <dbReference type="ARBA" id="ARBA00022481"/>
    </source>
</evidence>
<proteinExistence type="inferred from homology"/>
<comment type="subcellular location">
    <subcellularLocation>
        <location evidence="1">Cell membrane</location>
        <topology evidence="1">Multi-pass membrane protein</topology>
    </subcellularLocation>
</comment>
<evidence type="ECO:0000256" key="9">
    <source>
        <dbReference type="PROSITE-ProRule" id="PRU00284"/>
    </source>
</evidence>
<keyword evidence="3" id="KW-0488">Methylation</keyword>
<comment type="similarity">
    <text evidence="8">Belongs to the methyl-accepting chemotaxis (MCP) protein family.</text>
</comment>
<dbReference type="GO" id="GO:0006935">
    <property type="term" value="P:chemotaxis"/>
    <property type="evidence" value="ECO:0007669"/>
    <property type="project" value="UniProtKB-ARBA"/>
</dbReference>
<keyword evidence="7 9" id="KW-0807">Transducer</keyword>
<dbReference type="SMART" id="SM00283">
    <property type="entry name" value="MA"/>
    <property type="match status" value="1"/>
</dbReference>
<evidence type="ECO:0000256" key="5">
    <source>
        <dbReference type="ARBA" id="ARBA00022989"/>
    </source>
</evidence>
<dbReference type="SUPFAM" id="SSF58104">
    <property type="entry name" value="Methyl-accepting chemotaxis protein (MCP) signaling domain"/>
    <property type="match status" value="1"/>
</dbReference>
<dbReference type="RefSeq" id="WP_024766970.1">
    <property type="nucleotide sequence ID" value="NZ_JUEH01000004.1"/>
</dbReference>
<dbReference type="FunFam" id="1.10.287.950:FF:000001">
    <property type="entry name" value="Methyl-accepting chemotaxis sensory transducer"/>
    <property type="match status" value="1"/>
</dbReference>
<evidence type="ECO:0000256" key="6">
    <source>
        <dbReference type="ARBA" id="ARBA00023136"/>
    </source>
</evidence>
<dbReference type="AlphaFoldDB" id="A0A6G6J494"/>
<accession>A0A6G6J494</accession>
<feature type="domain" description="Methyl-accepting transducer" evidence="11">
    <location>
        <begin position="383"/>
        <end position="619"/>
    </location>
</feature>
<keyword evidence="10" id="KW-0175">Coiled coil</keyword>
<dbReference type="GO" id="GO:0007165">
    <property type="term" value="P:signal transduction"/>
    <property type="evidence" value="ECO:0007669"/>
    <property type="project" value="UniProtKB-KW"/>
</dbReference>
<gene>
    <name evidence="13" type="ORF">G5B91_28955</name>
</gene>
<feature type="domain" description="HAMP" evidence="12">
    <location>
        <begin position="325"/>
        <end position="378"/>
    </location>
</feature>
<dbReference type="PROSITE" id="PS50111">
    <property type="entry name" value="CHEMOTAXIS_TRANSDUC_2"/>
    <property type="match status" value="1"/>
</dbReference>
<keyword evidence="4" id="KW-0812">Transmembrane</keyword>
<dbReference type="InterPro" id="IPR004089">
    <property type="entry name" value="MCPsignal_dom"/>
</dbReference>
<dbReference type="PANTHER" id="PTHR32089">
    <property type="entry name" value="METHYL-ACCEPTING CHEMOTAXIS PROTEIN MCPB"/>
    <property type="match status" value="1"/>
</dbReference>
<dbReference type="EMBL" id="CP049140">
    <property type="protein sequence ID" value="QIE90064.1"/>
    <property type="molecule type" value="Genomic_DNA"/>
</dbReference>
<evidence type="ECO:0000256" key="2">
    <source>
        <dbReference type="ARBA" id="ARBA00022475"/>
    </source>
</evidence>
<evidence type="ECO:0000256" key="7">
    <source>
        <dbReference type="ARBA" id="ARBA00023224"/>
    </source>
</evidence>
<feature type="coiled-coil region" evidence="10">
    <location>
        <begin position="534"/>
        <end position="561"/>
    </location>
</feature>
<keyword evidence="5" id="KW-1133">Transmembrane helix</keyword>
<evidence type="ECO:0000259" key="11">
    <source>
        <dbReference type="PROSITE" id="PS50111"/>
    </source>
</evidence>
<evidence type="ECO:0000256" key="4">
    <source>
        <dbReference type="ARBA" id="ARBA00022692"/>
    </source>
</evidence>
<keyword evidence="2" id="KW-1003">Cell membrane</keyword>
<evidence type="ECO:0000256" key="8">
    <source>
        <dbReference type="ARBA" id="ARBA00029447"/>
    </source>
</evidence>
<evidence type="ECO:0000313" key="14">
    <source>
        <dbReference type="Proteomes" id="UP000501063"/>
    </source>
</evidence>
<organism evidence="13 14">
    <name type="scientific">Pseudomonas nitroreducens</name>
    <dbReference type="NCBI Taxonomy" id="46680"/>
    <lineage>
        <taxon>Bacteria</taxon>
        <taxon>Pseudomonadati</taxon>
        <taxon>Pseudomonadota</taxon>
        <taxon>Gammaproteobacteria</taxon>
        <taxon>Pseudomonadales</taxon>
        <taxon>Pseudomonadaceae</taxon>
        <taxon>Pseudomonas</taxon>
    </lineage>
</organism>
<dbReference type="CDD" id="cd11386">
    <property type="entry name" value="MCP_signal"/>
    <property type="match status" value="1"/>
</dbReference>
<dbReference type="PROSITE" id="PS50885">
    <property type="entry name" value="HAMP"/>
    <property type="match status" value="1"/>
</dbReference>
<dbReference type="Pfam" id="PF00015">
    <property type="entry name" value="MCPsignal"/>
    <property type="match status" value="1"/>
</dbReference>
<dbReference type="Proteomes" id="UP000501063">
    <property type="component" value="Chromosome"/>
</dbReference>
<keyword evidence="6" id="KW-0472">Membrane</keyword>
<dbReference type="InterPro" id="IPR003660">
    <property type="entry name" value="HAMP_dom"/>
</dbReference>
<sequence length="655" mass="70403">MRLKLLTNLNTVLLLLVCLALGATLWWSQRALERPFTLMDRYLELSQGFERKVAQNIQAYLVRGDALKQKAAQQALDELAAELPQLPDSLSQLLGQSLDELHQFSGNQLLAAGKLAGDPQGLLLQAERDLLAALDQLGTYADASQNPTAAEYRTPLLQAGLHLTRLAHARAKLVESGNPALAEDIQRELETLRQLAERIYALPLLGVLEQQASASDDFAAMMGLESRPAAEAQSEDRGVTLKRDLASVLRRYPDELNRTRQLIAQRQQLASATAQRLGAVQQALATLEPQVREERSKIQTQVRIIQGALIALILATALLIDTLQRRLARVLGQLVPALSTWARGDFATPIALNTRTRDLVELQESLNRLRDFLGTLVGTIHQRAEEVAGSSRALAELSGGLHAGAERQASDTGEIRDALGDMEAAIQQVAGDASQAASASHAAGTAVEQGQQVIGNSLNGMRALVDEVQSNAQAIENLAEESATIGNVLGVIRSIAEQTNLLALNAAIEAARAGEQGRGFAVVAEEVRSLALRTAGATEEIQQLTKRLQQAARQSVEAMRSQVEHAEITANQAGAAEGALDEVVGAIRTIASMAERIAESSAQQSGAVSEIRSHSERIHELGSQNLRLIGQGRSQGEQLQELGGALHTAVRAFRV</sequence>
<name>A0A6G6J494_PSENT</name>
<dbReference type="GO" id="GO:0005886">
    <property type="term" value="C:plasma membrane"/>
    <property type="evidence" value="ECO:0007669"/>
    <property type="project" value="UniProtKB-SubCell"/>
</dbReference>
<dbReference type="PANTHER" id="PTHR32089:SF119">
    <property type="entry name" value="METHYL-ACCEPTING CHEMOTAXIS PROTEIN CTPL"/>
    <property type="match status" value="1"/>
</dbReference>
<evidence type="ECO:0000256" key="10">
    <source>
        <dbReference type="SAM" id="Coils"/>
    </source>
</evidence>
<evidence type="ECO:0000256" key="1">
    <source>
        <dbReference type="ARBA" id="ARBA00004651"/>
    </source>
</evidence>
<protein>
    <submittedName>
        <fullName evidence="13">Methyl-accepting chemotaxis protein</fullName>
    </submittedName>
</protein>
<dbReference type="KEGG" id="pnt:G5B91_28955"/>
<evidence type="ECO:0000259" key="12">
    <source>
        <dbReference type="PROSITE" id="PS50885"/>
    </source>
</evidence>
<reference evidence="13 14" key="1">
    <citation type="submission" date="2020-02" db="EMBL/GenBank/DDBJ databases">
        <title>Integrative conjugative elements (ICEs) and plasmids drive adaptation of Pseudomonas nitroreducens strain HBP1 to wastewater environment.</title>
        <authorList>
            <person name="Sentchilo V."/>
            <person name="Carraro N."/>
            <person name="Bertelli C."/>
            <person name="van der Meer J.R."/>
        </authorList>
    </citation>
    <scope>NUCLEOTIDE SEQUENCE [LARGE SCALE GENOMIC DNA]</scope>
    <source>
        <strain evidence="13 14">HBP1</strain>
    </source>
</reference>
<dbReference type="Gene3D" id="1.10.287.950">
    <property type="entry name" value="Methyl-accepting chemotaxis protein"/>
    <property type="match status" value="1"/>
</dbReference>
<evidence type="ECO:0000313" key="13">
    <source>
        <dbReference type="EMBL" id="QIE90064.1"/>
    </source>
</evidence>